<evidence type="ECO:0000256" key="2">
    <source>
        <dbReference type="ARBA" id="ARBA00022691"/>
    </source>
</evidence>
<keyword evidence="7 9" id="KW-0456">Lyase</keyword>
<name>A0A3B1CMK1_9ZZZZ</name>
<sequence length="211" mass="23686">MKIHEIYQSIQGESTYAGQPCVFVRTSGCNLRCRWCDTEEAFEPGEEKTLETIIRTVADFACPLLEITGGEPLLQPETLILIRNFLDEGYAVLLETGGSLPIHAVDARAIVILDIKCPSSGMSDTMHWENLAVLKKNDEVKFVIADEADYLWAKTILNTHQCLAGKVIHFSPAFGEMNPQTLADWILKDRLAVRLQMQLHKLIWDPSMKGV</sequence>
<keyword evidence="3" id="KW-0479">Metal-binding</keyword>
<dbReference type="PANTHER" id="PTHR42836:SF1">
    <property type="entry name" value="7-CARBOXY-7-DEAZAGUANINE SYNTHASE"/>
    <property type="match status" value="1"/>
</dbReference>
<evidence type="ECO:0000256" key="7">
    <source>
        <dbReference type="ARBA" id="ARBA00023239"/>
    </source>
</evidence>
<evidence type="ECO:0000256" key="4">
    <source>
        <dbReference type="ARBA" id="ARBA00022842"/>
    </source>
</evidence>
<dbReference type="EMBL" id="UOGF01000052">
    <property type="protein sequence ID" value="VAX29532.1"/>
    <property type="molecule type" value="Genomic_DNA"/>
</dbReference>
<accession>A0A3B1CMK1</accession>
<evidence type="ECO:0000313" key="9">
    <source>
        <dbReference type="EMBL" id="VAX29532.1"/>
    </source>
</evidence>
<keyword evidence="2" id="KW-0949">S-adenosyl-L-methionine</keyword>
<dbReference type="HAMAP" id="MF_00917">
    <property type="entry name" value="QueE"/>
    <property type="match status" value="1"/>
</dbReference>
<dbReference type="InterPro" id="IPR013785">
    <property type="entry name" value="Aldolase_TIM"/>
</dbReference>
<dbReference type="PROSITE" id="PS51918">
    <property type="entry name" value="RADICAL_SAM"/>
    <property type="match status" value="1"/>
</dbReference>
<dbReference type="GO" id="GO:0051539">
    <property type="term" value="F:4 iron, 4 sulfur cluster binding"/>
    <property type="evidence" value="ECO:0007669"/>
    <property type="project" value="UniProtKB-KW"/>
</dbReference>
<dbReference type="InterPro" id="IPR058240">
    <property type="entry name" value="rSAM_sf"/>
</dbReference>
<dbReference type="Pfam" id="PF04055">
    <property type="entry name" value="Radical_SAM"/>
    <property type="match status" value="1"/>
</dbReference>
<proteinExistence type="inferred from homology"/>
<dbReference type="InterPro" id="IPR024924">
    <property type="entry name" value="7-CO-7-deazaguanine_synth-like"/>
</dbReference>
<dbReference type="AlphaFoldDB" id="A0A3B1CMK1"/>
<keyword evidence="4" id="KW-0460">Magnesium</keyword>
<dbReference type="SUPFAM" id="SSF102114">
    <property type="entry name" value="Radical SAM enzymes"/>
    <property type="match status" value="1"/>
</dbReference>
<evidence type="ECO:0000256" key="6">
    <source>
        <dbReference type="ARBA" id="ARBA00023014"/>
    </source>
</evidence>
<reference evidence="9" key="1">
    <citation type="submission" date="2018-06" db="EMBL/GenBank/DDBJ databases">
        <authorList>
            <person name="Zhirakovskaya E."/>
        </authorList>
    </citation>
    <scope>NUCLEOTIDE SEQUENCE</scope>
</reference>
<organism evidence="9">
    <name type="scientific">hydrothermal vent metagenome</name>
    <dbReference type="NCBI Taxonomy" id="652676"/>
    <lineage>
        <taxon>unclassified sequences</taxon>
        <taxon>metagenomes</taxon>
        <taxon>ecological metagenomes</taxon>
    </lineage>
</organism>
<dbReference type="GO" id="GO:0016829">
    <property type="term" value="F:lyase activity"/>
    <property type="evidence" value="ECO:0007669"/>
    <property type="project" value="UniProtKB-KW"/>
</dbReference>
<evidence type="ECO:0000256" key="3">
    <source>
        <dbReference type="ARBA" id="ARBA00022723"/>
    </source>
</evidence>
<dbReference type="PIRSF" id="PIRSF000370">
    <property type="entry name" value="QueE"/>
    <property type="match status" value="1"/>
</dbReference>
<dbReference type="Gene3D" id="3.20.20.70">
    <property type="entry name" value="Aldolase class I"/>
    <property type="match status" value="1"/>
</dbReference>
<dbReference type="PANTHER" id="PTHR42836">
    <property type="entry name" value="7-CARBOXY-7-DEAZAGUANINE SYNTHASE"/>
    <property type="match status" value="1"/>
</dbReference>
<dbReference type="GO" id="GO:0046872">
    <property type="term" value="F:metal ion binding"/>
    <property type="evidence" value="ECO:0007669"/>
    <property type="project" value="UniProtKB-KW"/>
</dbReference>
<keyword evidence="1" id="KW-0004">4Fe-4S</keyword>
<dbReference type="CDD" id="cd01335">
    <property type="entry name" value="Radical_SAM"/>
    <property type="match status" value="1"/>
</dbReference>
<evidence type="ECO:0000256" key="5">
    <source>
        <dbReference type="ARBA" id="ARBA00023004"/>
    </source>
</evidence>
<evidence type="ECO:0000259" key="8">
    <source>
        <dbReference type="PROSITE" id="PS51918"/>
    </source>
</evidence>
<feature type="domain" description="Radical SAM core" evidence="8">
    <location>
        <begin position="16"/>
        <end position="206"/>
    </location>
</feature>
<gene>
    <name evidence="9" type="ORF">MNBD_NITROSPIRAE01-1328</name>
</gene>
<dbReference type="EC" id="4.3.99.3" evidence="9"/>
<dbReference type="SFLD" id="SFLDS00029">
    <property type="entry name" value="Radical_SAM"/>
    <property type="match status" value="1"/>
</dbReference>
<keyword evidence="6" id="KW-0411">Iron-sulfur</keyword>
<protein>
    <submittedName>
        <fullName evidence="9">7-carboxy-7-deazaguanine synthase</fullName>
        <ecNumber evidence="9">4.3.99.3</ecNumber>
    </submittedName>
</protein>
<keyword evidence="5" id="KW-0408">Iron</keyword>
<dbReference type="InterPro" id="IPR007197">
    <property type="entry name" value="rSAM"/>
</dbReference>
<evidence type="ECO:0000256" key="1">
    <source>
        <dbReference type="ARBA" id="ARBA00022485"/>
    </source>
</evidence>